<name>A0AA38M2K8_9CUCU</name>
<dbReference type="AlphaFoldDB" id="A0AA38M2K8"/>
<keyword evidence="2" id="KW-1185">Reference proteome</keyword>
<dbReference type="Proteomes" id="UP001168821">
    <property type="component" value="Unassembled WGS sequence"/>
</dbReference>
<accession>A0AA38M2K8</accession>
<sequence length="110" mass="12573">MVVLNGDTCSKLASRAPPGFGVISGESTDWWICYLSYSYASQRSSEGVEYRRIFRPRCFQNRALLRDNLRSPVSITDATGSREVWHFSPRREVHDLIGVLITMTRIGTRF</sequence>
<reference evidence="1" key="1">
    <citation type="journal article" date="2023" name="G3 (Bethesda)">
        <title>Whole genome assemblies of Zophobas morio and Tenebrio molitor.</title>
        <authorList>
            <person name="Kaur S."/>
            <person name="Stinson S.A."/>
            <person name="diCenzo G.C."/>
        </authorList>
    </citation>
    <scope>NUCLEOTIDE SEQUENCE</scope>
    <source>
        <strain evidence="1">QUZm001</strain>
    </source>
</reference>
<comment type="caution">
    <text evidence="1">The sequence shown here is derived from an EMBL/GenBank/DDBJ whole genome shotgun (WGS) entry which is preliminary data.</text>
</comment>
<dbReference type="EMBL" id="JALNTZ010000009">
    <property type="protein sequence ID" value="KAJ3640941.1"/>
    <property type="molecule type" value="Genomic_DNA"/>
</dbReference>
<evidence type="ECO:0000313" key="1">
    <source>
        <dbReference type="EMBL" id="KAJ3640941.1"/>
    </source>
</evidence>
<gene>
    <name evidence="1" type="ORF">Zmor_027473</name>
</gene>
<protein>
    <submittedName>
        <fullName evidence="1">Uncharacterized protein</fullName>
    </submittedName>
</protein>
<organism evidence="1 2">
    <name type="scientific">Zophobas morio</name>
    <dbReference type="NCBI Taxonomy" id="2755281"/>
    <lineage>
        <taxon>Eukaryota</taxon>
        <taxon>Metazoa</taxon>
        <taxon>Ecdysozoa</taxon>
        <taxon>Arthropoda</taxon>
        <taxon>Hexapoda</taxon>
        <taxon>Insecta</taxon>
        <taxon>Pterygota</taxon>
        <taxon>Neoptera</taxon>
        <taxon>Endopterygota</taxon>
        <taxon>Coleoptera</taxon>
        <taxon>Polyphaga</taxon>
        <taxon>Cucujiformia</taxon>
        <taxon>Tenebrionidae</taxon>
        <taxon>Zophobas</taxon>
    </lineage>
</organism>
<evidence type="ECO:0000313" key="2">
    <source>
        <dbReference type="Proteomes" id="UP001168821"/>
    </source>
</evidence>
<proteinExistence type="predicted"/>